<dbReference type="AlphaFoldDB" id="A0A409YGQ5"/>
<organism evidence="2 3">
    <name type="scientific">Gymnopilus dilepis</name>
    <dbReference type="NCBI Taxonomy" id="231916"/>
    <lineage>
        <taxon>Eukaryota</taxon>
        <taxon>Fungi</taxon>
        <taxon>Dikarya</taxon>
        <taxon>Basidiomycota</taxon>
        <taxon>Agaricomycotina</taxon>
        <taxon>Agaricomycetes</taxon>
        <taxon>Agaricomycetidae</taxon>
        <taxon>Agaricales</taxon>
        <taxon>Agaricineae</taxon>
        <taxon>Hymenogastraceae</taxon>
        <taxon>Gymnopilus</taxon>
    </lineage>
</organism>
<reference evidence="2 3" key="1">
    <citation type="journal article" date="2018" name="Evol. Lett.">
        <title>Horizontal gene cluster transfer increased hallucinogenic mushroom diversity.</title>
        <authorList>
            <person name="Reynolds H.T."/>
            <person name="Vijayakumar V."/>
            <person name="Gluck-Thaler E."/>
            <person name="Korotkin H.B."/>
            <person name="Matheny P.B."/>
            <person name="Slot J.C."/>
        </authorList>
    </citation>
    <scope>NUCLEOTIDE SEQUENCE [LARGE SCALE GENOMIC DNA]</scope>
    <source>
        <strain evidence="2 3">SRW20</strain>
    </source>
</reference>
<gene>
    <name evidence="2" type="ORF">CVT26_012130</name>
</gene>
<sequence length="112" mass="12288">MRFSAAVFATVLAFGASAFARGGVPASIDEIVARHENDMALEARGEMTEFEARAMLIARAPPNGDCDTASPSHMGALDCYHAHGHGWKYLGRCYGHQQMMLQGNQFKGWCYF</sequence>
<name>A0A409YGQ5_9AGAR</name>
<feature type="chain" id="PRO_5019069213" evidence="1">
    <location>
        <begin position="21"/>
        <end position="112"/>
    </location>
</feature>
<dbReference type="Proteomes" id="UP000284706">
    <property type="component" value="Unassembled WGS sequence"/>
</dbReference>
<dbReference type="EMBL" id="NHYE01000867">
    <property type="protein sequence ID" value="PPR02190.1"/>
    <property type="molecule type" value="Genomic_DNA"/>
</dbReference>
<keyword evidence="3" id="KW-1185">Reference proteome</keyword>
<protein>
    <submittedName>
        <fullName evidence="2">Uncharacterized protein</fullName>
    </submittedName>
</protein>
<proteinExistence type="predicted"/>
<feature type="signal peptide" evidence="1">
    <location>
        <begin position="1"/>
        <end position="20"/>
    </location>
</feature>
<dbReference type="OrthoDB" id="3016891at2759"/>
<comment type="caution">
    <text evidence="2">The sequence shown here is derived from an EMBL/GenBank/DDBJ whole genome shotgun (WGS) entry which is preliminary data.</text>
</comment>
<accession>A0A409YGQ5</accession>
<keyword evidence="1" id="KW-0732">Signal</keyword>
<evidence type="ECO:0000313" key="2">
    <source>
        <dbReference type="EMBL" id="PPR02190.1"/>
    </source>
</evidence>
<evidence type="ECO:0000256" key="1">
    <source>
        <dbReference type="SAM" id="SignalP"/>
    </source>
</evidence>
<dbReference type="InParanoid" id="A0A409YGQ5"/>
<evidence type="ECO:0000313" key="3">
    <source>
        <dbReference type="Proteomes" id="UP000284706"/>
    </source>
</evidence>